<protein>
    <submittedName>
        <fullName evidence="1">Uncharacterized protein</fullName>
    </submittedName>
</protein>
<evidence type="ECO:0000313" key="1">
    <source>
        <dbReference type="EMBL" id="KAG6378211.1"/>
    </source>
</evidence>
<evidence type="ECO:0000313" key="2">
    <source>
        <dbReference type="Proteomes" id="UP000683000"/>
    </source>
</evidence>
<dbReference type="Proteomes" id="UP000683000">
    <property type="component" value="Unassembled WGS sequence"/>
</dbReference>
<proteinExistence type="predicted"/>
<dbReference type="EMBL" id="JAGFBS010000007">
    <property type="protein sequence ID" value="KAG6378211.1"/>
    <property type="molecule type" value="Genomic_DNA"/>
</dbReference>
<name>A0A8I3AAR5_9AGAM</name>
<dbReference type="AlphaFoldDB" id="A0A8I3AAR5"/>
<accession>A0A8I3AAR5</accession>
<comment type="caution">
    <text evidence="1">The sequence shown here is derived from an EMBL/GenBank/DDBJ whole genome shotgun (WGS) entry which is preliminary data.</text>
</comment>
<sequence>MSSSWPYPPSHEDCPDYREPWKEIQPYHHVLYNRPWLQDYNEIFKVGTTTFGCARALHFAMVIWDTY</sequence>
<reference evidence="1" key="1">
    <citation type="submission" date="2021-03" db="EMBL/GenBank/DDBJ databases">
        <title>Evolutionary innovations through gain and loss of genes in the ectomycorrhizal Boletales.</title>
        <authorList>
            <person name="Wu G."/>
            <person name="Miyauchi S."/>
            <person name="Morin E."/>
            <person name="Yang Z.-L."/>
            <person name="Xu J."/>
            <person name="Martin F.M."/>
        </authorList>
    </citation>
    <scope>NUCLEOTIDE SEQUENCE</scope>
    <source>
        <strain evidence="1">BR01</strain>
    </source>
</reference>
<organism evidence="1 2">
    <name type="scientific">Boletus reticuloceps</name>
    <dbReference type="NCBI Taxonomy" id="495285"/>
    <lineage>
        <taxon>Eukaryota</taxon>
        <taxon>Fungi</taxon>
        <taxon>Dikarya</taxon>
        <taxon>Basidiomycota</taxon>
        <taxon>Agaricomycotina</taxon>
        <taxon>Agaricomycetes</taxon>
        <taxon>Agaricomycetidae</taxon>
        <taxon>Boletales</taxon>
        <taxon>Boletineae</taxon>
        <taxon>Boletaceae</taxon>
        <taxon>Boletoideae</taxon>
        <taxon>Boletus</taxon>
    </lineage>
</organism>
<gene>
    <name evidence="1" type="ORF">JVT61DRAFT_13909</name>
</gene>
<keyword evidence="2" id="KW-1185">Reference proteome</keyword>